<comment type="caution">
    <text evidence="8">The sequence shown here is derived from an EMBL/GenBank/DDBJ whole genome shotgun (WGS) entry which is preliminary data.</text>
</comment>
<evidence type="ECO:0000256" key="4">
    <source>
        <dbReference type="ARBA" id="ARBA00022491"/>
    </source>
</evidence>
<dbReference type="Pfam" id="PF26034">
    <property type="entry name" value="PHAT_SMAUG"/>
    <property type="match status" value="1"/>
</dbReference>
<dbReference type="CDD" id="cd09557">
    <property type="entry name" value="SAM_Smaug"/>
    <property type="match status" value="1"/>
</dbReference>
<dbReference type="Gene3D" id="1.25.40.170">
    <property type="entry name" value="Smaug, PHAT domain"/>
    <property type="match status" value="1"/>
</dbReference>
<feature type="domain" description="SAM" evidence="7">
    <location>
        <begin position="728"/>
        <end position="791"/>
    </location>
</feature>
<dbReference type="EMBL" id="JYDO01000006">
    <property type="protein sequence ID" value="KRZ79456.1"/>
    <property type="molecule type" value="Genomic_DNA"/>
</dbReference>
<dbReference type="SMART" id="SM00454">
    <property type="entry name" value="SAM"/>
    <property type="match status" value="1"/>
</dbReference>
<evidence type="ECO:0000259" key="7">
    <source>
        <dbReference type="SMART" id="SM00454"/>
    </source>
</evidence>
<dbReference type="InterPro" id="IPR050897">
    <property type="entry name" value="SMAUG/VTS1_RNA-bind"/>
</dbReference>
<dbReference type="InterPro" id="IPR001660">
    <property type="entry name" value="SAM"/>
</dbReference>
<dbReference type="Pfam" id="PF00536">
    <property type="entry name" value="SAM_1"/>
    <property type="match status" value="1"/>
</dbReference>
<dbReference type="InterPro" id="IPR058599">
    <property type="entry name" value="PHAT_Smg/ZCCHC2-like"/>
</dbReference>
<feature type="region of interest" description="Disordered" evidence="6">
    <location>
        <begin position="1"/>
        <end position="21"/>
    </location>
</feature>
<dbReference type="Proteomes" id="UP000054843">
    <property type="component" value="Unassembled WGS sequence"/>
</dbReference>
<feature type="compositionally biased region" description="Low complexity" evidence="6">
    <location>
        <begin position="959"/>
        <end position="968"/>
    </location>
</feature>
<evidence type="ECO:0000256" key="2">
    <source>
        <dbReference type="ARBA" id="ARBA00008232"/>
    </source>
</evidence>
<organism evidence="8 9">
    <name type="scientific">Trichinella papuae</name>
    <dbReference type="NCBI Taxonomy" id="268474"/>
    <lineage>
        <taxon>Eukaryota</taxon>
        <taxon>Metazoa</taxon>
        <taxon>Ecdysozoa</taxon>
        <taxon>Nematoda</taxon>
        <taxon>Enoplea</taxon>
        <taxon>Dorylaimia</taxon>
        <taxon>Trichinellida</taxon>
        <taxon>Trichinellidae</taxon>
        <taxon>Trichinella</taxon>
    </lineage>
</organism>
<evidence type="ECO:0000256" key="3">
    <source>
        <dbReference type="ARBA" id="ARBA00022490"/>
    </source>
</evidence>
<feature type="region of interest" description="Disordered" evidence="6">
    <location>
        <begin position="928"/>
        <end position="992"/>
    </location>
</feature>
<evidence type="ECO:0000313" key="9">
    <source>
        <dbReference type="Proteomes" id="UP000054843"/>
    </source>
</evidence>
<evidence type="ECO:0000313" key="8">
    <source>
        <dbReference type="EMBL" id="KRZ79455.1"/>
    </source>
</evidence>
<feature type="compositionally biased region" description="Basic and acidic residues" evidence="6">
    <location>
        <begin position="8"/>
        <end position="21"/>
    </location>
</feature>
<dbReference type="InterPro" id="IPR037634">
    <property type="entry name" value="Smaug_SAM"/>
</dbReference>
<gene>
    <name evidence="8" type="primary">SAMD4B</name>
    <name evidence="8" type="ORF">T10_703</name>
</gene>
<dbReference type="EMBL" id="JYDO01000006">
    <property type="protein sequence ID" value="KRZ79455.1"/>
    <property type="molecule type" value="Genomic_DNA"/>
</dbReference>
<feature type="region of interest" description="Disordered" evidence="6">
    <location>
        <begin position="646"/>
        <end position="667"/>
    </location>
</feature>
<keyword evidence="9" id="KW-1185">Reference proteome</keyword>
<dbReference type="PANTHER" id="PTHR12515:SF5">
    <property type="entry name" value="PROTEIN SMAUG"/>
    <property type="match status" value="1"/>
</dbReference>
<feature type="compositionally biased region" description="Low complexity" evidence="6">
    <location>
        <begin position="525"/>
        <end position="535"/>
    </location>
</feature>
<evidence type="ECO:0000256" key="5">
    <source>
        <dbReference type="ARBA" id="ARBA00022884"/>
    </source>
</evidence>
<protein>
    <submittedName>
        <fullName evidence="8">Protein Smaug-like protein 2</fullName>
    </submittedName>
</protein>
<keyword evidence="5" id="KW-0694">RNA-binding</keyword>
<dbReference type="InterPro" id="IPR013761">
    <property type="entry name" value="SAM/pointed_sf"/>
</dbReference>
<feature type="region of interest" description="Disordered" evidence="6">
    <location>
        <begin position="288"/>
        <end position="310"/>
    </location>
</feature>
<reference evidence="8 9" key="1">
    <citation type="submission" date="2015-01" db="EMBL/GenBank/DDBJ databases">
        <title>Evolution of Trichinella species and genotypes.</title>
        <authorList>
            <person name="Korhonen P.K."/>
            <person name="Edoardo P."/>
            <person name="Giuseppe L.R."/>
            <person name="Gasser R.B."/>
        </authorList>
    </citation>
    <scope>NUCLEOTIDE SEQUENCE [LARGE SCALE GENOMIC DNA]</scope>
    <source>
        <strain evidence="8">ISS1980</strain>
    </source>
</reference>
<evidence type="ECO:0000256" key="6">
    <source>
        <dbReference type="SAM" id="MobiDB-lite"/>
    </source>
</evidence>
<dbReference type="PANTHER" id="PTHR12515">
    <property type="entry name" value="STERILE ALPHA MOTIF DOMAIN CONTAINING PROTEIN 4-RELATED"/>
    <property type="match status" value="1"/>
</dbReference>
<dbReference type="InterPro" id="IPR037093">
    <property type="entry name" value="PHAT_dom_sf"/>
</dbReference>
<feature type="compositionally biased region" description="Low complexity" evidence="6">
    <location>
        <begin position="648"/>
        <end position="661"/>
    </location>
</feature>
<dbReference type="GO" id="GO:0000289">
    <property type="term" value="P:nuclear-transcribed mRNA poly(A) tail shortening"/>
    <property type="evidence" value="ECO:0007669"/>
    <property type="project" value="TreeGrafter"/>
</dbReference>
<feature type="region of interest" description="Disordered" evidence="6">
    <location>
        <begin position="518"/>
        <end position="538"/>
    </location>
</feature>
<keyword evidence="4" id="KW-0678">Repressor</keyword>
<comment type="subcellular location">
    <subcellularLocation>
        <location evidence="1">Cytoplasm</location>
    </subcellularLocation>
</comment>
<keyword evidence="3" id="KW-0963">Cytoplasm</keyword>
<proteinExistence type="inferred from homology"/>
<sequence>MHTSNISDNRHCSSSKNEDKNLKKHVACNQRHFGMRKTRSAVGGKLRSMFLLQWKPAGKATLSQDGHVSQTKCLTIKKAASSSPLSLPQLHKFNCTQRSTYCNYLQPKTFLGKAWRPADASFFGFANANTDMEHLGQGQDTSCGLVSPQALGGAFVDRDPYADSTVACRPLIGRFSRQPVGRSASLPSSPLKRISLMLALNKKLAVAFVCGRKSTRTNIPISQANSNMSTLERNRNGYFSSFASAWYPGYGGSTRIYNNNGIATTTTNSSQSLYNYWTTTSALLSPGGSSSNSSSGYEGGSGSASGNGSVNGCLWSTTPSRPTRTVQFPFGSTAPRPFASATTPPGCQDRAPIPLCSSFSPRADGVATHPRQLHDPVGGLLLPDGRNEMERNANDPVYLLNLFSRTPVSKLAVILLRHLSLLKIDSTPAKIIYLKHLCRIIYAALANEVDKDECMQLILHFLIHPAILDEERSLLKNAAKQIFDGFFDGISPNDNFNGLPYLPQGLFDEESSHTSDFVNHGDWLNNNNNNNNNNNVHDELLSSPVVEESQLRNRCSSHYESEGHGKWSQDYNSSISTLSSTRLNPIPTFESPMQTAATAPPPSSISPPNCCQNRCLLTPNNNHHINNFFTNNDFNANMVRIDKPNVANKQSQKSSFSSNSSYNTDGSNYHCRPGPSGYMNMEGGDTGDVFTLMNNFDSRYLADMYNYRRNNSPAATKVNFANAVNFEPAEEAMRDIPQWLKMLRLHKYTPLFSKISYDDMMTFSEEKLEALGVTKGARKKIVLSIEKLKQRAKTLKQLEKEGFYQSGSLRATLNELKCICLSPIRCYCPPNDGETEFDQEKIEGFESLPDEIDDDNIPAHFTRILGKICTQLLVTSEIEEDCVQICTEIMEKCANHPAFTEAQKKRLSNCRHELRKILYLSKATMGNDGMRGSSIPNNNRERRQHAQRKFSLQSIQHYNNNNGNGRNNDLISKSNVKRSAKNKRSNRPVDGQRFNRFPAVNVEYARVAEAEKPLTISCSNYNNYARPTAQTTATTQSTKAFEMQSANHHHHHHHHHSISNYATNVNPMFSTTTPIPQQAASIMDEKNSFIYSSDHQLSSWNNCASNFDNTTKRNIGLSDNGFVNQGRRHSASNSLISDINNSTWDPINFNSGLDQLCRSITEAALEDSAQ</sequence>
<accession>A0A0V1N6E0</accession>
<dbReference type="GO" id="GO:0003729">
    <property type="term" value="F:mRNA binding"/>
    <property type="evidence" value="ECO:0007669"/>
    <property type="project" value="TreeGrafter"/>
</dbReference>
<dbReference type="Gene3D" id="1.10.150.50">
    <property type="entry name" value="Transcription Factor, Ets-1"/>
    <property type="match status" value="1"/>
</dbReference>
<comment type="similarity">
    <text evidence="2">Belongs to the SMAUG family.</text>
</comment>
<dbReference type="SUPFAM" id="SSF47769">
    <property type="entry name" value="SAM/Pointed domain"/>
    <property type="match status" value="1"/>
</dbReference>
<dbReference type="GO" id="GO:0000932">
    <property type="term" value="C:P-body"/>
    <property type="evidence" value="ECO:0007669"/>
    <property type="project" value="TreeGrafter"/>
</dbReference>
<name>A0A0V1N6E0_9BILA</name>
<evidence type="ECO:0000256" key="1">
    <source>
        <dbReference type="ARBA" id="ARBA00004496"/>
    </source>
</evidence>
<dbReference type="GO" id="GO:0030371">
    <property type="term" value="F:translation repressor activity"/>
    <property type="evidence" value="ECO:0007669"/>
    <property type="project" value="InterPro"/>
</dbReference>
<feature type="compositionally biased region" description="Basic residues" evidence="6">
    <location>
        <begin position="975"/>
        <end position="986"/>
    </location>
</feature>
<dbReference type="AlphaFoldDB" id="A0A0V1N6E0"/>